<dbReference type="Proteomes" id="UP001165383">
    <property type="component" value="Unassembled WGS sequence"/>
</dbReference>
<feature type="transmembrane region" description="Helical" evidence="1">
    <location>
        <begin position="195"/>
        <end position="213"/>
    </location>
</feature>
<dbReference type="InterPro" id="IPR049458">
    <property type="entry name" value="EpsG-like"/>
</dbReference>
<sequence length="310" mass="34757">MIAIVIGFRYEVGGDWFPYQRLLSFARIATFRQLLDLGDPGYQLLNWLAVEVGARIWLVNLICGAIFAWGLVAFARAQPNPWLAITIAVPYLVIVVAMGYSRQGVAIGILMAGLARLLRGGTTLQFLFYAVAAALFHRTAIVLVPLVILAGSRSRTLNLILALALGFVFYDLFFSSAAERFIRDYIGAEYNSEGAAVRIAMSIVPATIFLLGRRRFEFSSLEDRLWRNFSFAAFASLGLLYLLPSSTAVDRMALYLMPMQVAIFSRIPQAYRTSFTTPLILVYAFAVQFVWLNYADNASEWLPYQSYLFN</sequence>
<evidence type="ECO:0000256" key="1">
    <source>
        <dbReference type="SAM" id="Phobius"/>
    </source>
</evidence>
<keyword evidence="1" id="KW-1133">Transmembrane helix</keyword>
<gene>
    <name evidence="2" type="ORF">LZ518_04545</name>
</gene>
<reference evidence="2" key="1">
    <citation type="submission" date="2022-05" db="EMBL/GenBank/DDBJ databases">
        <authorList>
            <person name="Jo J.-H."/>
            <person name="Im W.-T."/>
        </authorList>
    </citation>
    <scope>NUCLEOTIDE SEQUENCE</scope>
    <source>
        <strain evidence="2">RB56-2</strain>
    </source>
</reference>
<feature type="transmembrane region" description="Helical" evidence="1">
    <location>
        <begin position="225"/>
        <end position="243"/>
    </location>
</feature>
<comment type="caution">
    <text evidence="2">The sequence shown here is derived from an EMBL/GenBank/DDBJ whole genome shotgun (WGS) entry which is preliminary data.</text>
</comment>
<feature type="transmembrane region" description="Helical" evidence="1">
    <location>
        <begin position="275"/>
        <end position="294"/>
    </location>
</feature>
<organism evidence="2 3">
    <name type="scientific">Sphingomonas brevis</name>
    <dbReference type="NCBI Taxonomy" id="2908206"/>
    <lineage>
        <taxon>Bacteria</taxon>
        <taxon>Pseudomonadati</taxon>
        <taxon>Pseudomonadota</taxon>
        <taxon>Alphaproteobacteria</taxon>
        <taxon>Sphingomonadales</taxon>
        <taxon>Sphingomonadaceae</taxon>
        <taxon>Sphingomonas</taxon>
    </lineage>
</organism>
<keyword evidence="3" id="KW-1185">Reference proteome</keyword>
<evidence type="ECO:0000313" key="3">
    <source>
        <dbReference type="Proteomes" id="UP001165383"/>
    </source>
</evidence>
<dbReference type="Pfam" id="PF14897">
    <property type="entry name" value="EpsG"/>
    <property type="match status" value="1"/>
</dbReference>
<feature type="transmembrane region" description="Helical" evidence="1">
    <location>
        <begin position="126"/>
        <end position="150"/>
    </location>
</feature>
<feature type="transmembrane region" description="Helical" evidence="1">
    <location>
        <begin position="54"/>
        <end position="75"/>
    </location>
</feature>
<dbReference type="EMBL" id="JAMGBB010000001">
    <property type="protein sequence ID" value="MCL6740398.1"/>
    <property type="molecule type" value="Genomic_DNA"/>
</dbReference>
<accession>A0ABT0S7R0</accession>
<evidence type="ECO:0000313" key="2">
    <source>
        <dbReference type="EMBL" id="MCL6740398.1"/>
    </source>
</evidence>
<proteinExistence type="predicted"/>
<keyword evidence="1" id="KW-0472">Membrane</keyword>
<feature type="transmembrane region" description="Helical" evidence="1">
    <location>
        <begin position="157"/>
        <end position="175"/>
    </location>
</feature>
<feature type="transmembrane region" description="Helical" evidence="1">
    <location>
        <begin position="82"/>
        <end position="101"/>
    </location>
</feature>
<keyword evidence="1" id="KW-0812">Transmembrane</keyword>
<protein>
    <submittedName>
        <fullName evidence="2">EpsG family protein</fullName>
    </submittedName>
</protein>
<name>A0ABT0S7R0_9SPHN</name>